<dbReference type="GO" id="GO:0005085">
    <property type="term" value="F:guanyl-nucleotide exchange factor activity"/>
    <property type="evidence" value="ECO:0007669"/>
    <property type="project" value="UniProtKB-KW"/>
</dbReference>
<organism evidence="4 5">
    <name type="scientific">Penaeus vannamei</name>
    <name type="common">Whiteleg shrimp</name>
    <name type="synonym">Litopenaeus vannamei</name>
    <dbReference type="NCBI Taxonomy" id="6689"/>
    <lineage>
        <taxon>Eukaryota</taxon>
        <taxon>Metazoa</taxon>
        <taxon>Ecdysozoa</taxon>
        <taxon>Arthropoda</taxon>
        <taxon>Crustacea</taxon>
        <taxon>Multicrustacea</taxon>
        <taxon>Malacostraca</taxon>
        <taxon>Eumalacostraca</taxon>
        <taxon>Eucarida</taxon>
        <taxon>Decapoda</taxon>
        <taxon>Dendrobranchiata</taxon>
        <taxon>Penaeoidea</taxon>
        <taxon>Penaeidae</taxon>
        <taxon>Penaeus</taxon>
    </lineage>
</organism>
<feature type="domain" description="Ras-GEF" evidence="3">
    <location>
        <begin position="1"/>
        <end position="177"/>
    </location>
</feature>
<dbReference type="SMART" id="SM00147">
    <property type="entry name" value="RasGEF"/>
    <property type="match status" value="1"/>
</dbReference>
<dbReference type="EMBL" id="QCYY01002996">
    <property type="protein sequence ID" value="ROT66060.1"/>
    <property type="molecule type" value="Genomic_DNA"/>
</dbReference>
<evidence type="ECO:0000256" key="2">
    <source>
        <dbReference type="PROSITE-ProRule" id="PRU00168"/>
    </source>
</evidence>
<dbReference type="PANTHER" id="PTHR23113:SF327">
    <property type="entry name" value="EXCHANGE PROTEIN DIRECTLY ACTIVATED BY CAMP, ISOFORM E"/>
    <property type="match status" value="1"/>
</dbReference>
<dbReference type="Gene3D" id="1.10.840.10">
    <property type="entry name" value="Ras guanine-nucleotide exchange factors catalytic domain"/>
    <property type="match status" value="1"/>
</dbReference>
<protein>
    <submittedName>
        <fullName evidence="4">Rap guanine nucleotide exchange factor 4</fullName>
    </submittedName>
</protein>
<dbReference type="OrthoDB" id="21144at2759"/>
<dbReference type="PROSITE" id="PS50009">
    <property type="entry name" value="RASGEF_CAT"/>
    <property type="match status" value="1"/>
</dbReference>
<evidence type="ECO:0000259" key="3">
    <source>
        <dbReference type="PROSITE" id="PS50009"/>
    </source>
</evidence>
<reference evidence="4 5" key="2">
    <citation type="submission" date="2019-01" db="EMBL/GenBank/DDBJ databases">
        <title>The decoding of complex shrimp genome reveals the adaptation for benthos swimmer, frequently molting mechanism and breeding impact on genome.</title>
        <authorList>
            <person name="Sun Y."/>
            <person name="Gao Y."/>
            <person name="Yu Y."/>
        </authorList>
    </citation>
    <scope>NUCLEOTIDE SEQUENCE [LARGE SCALE GENOMIC DNA]</scope>
    <source>
        <tissue evidence="4">Muscle</tissue>
    </source>
</reference>
<keyword evidence="5" id="KW-1185">Reference proteome</keyword>
<dbReference type="InterPro" id="IPR036964">
    <property type="entry name" value="RASGEF_cat_dom_sf"/>
</dbReference>
<name>A0A423SPA9_PENVA</name>
<dbReference type="GO" id="GO:0007265">
    <property type="term" value="P:Ras protein signal transduction"/>
    <property type="evidence" value="ECO:0007669"/>
    <property type="project" value="TreeGrafter"/>
</dbReference>
<reference evidence="4 5" key="1">
    <citation type="submission" date="2018-04" db="EMBL/GenBank/DDBJ databases">
        <authorList>
            <person name="Zhang X."/>
            <person name="Yuan J."/>
            <person name="Li F."/>
            <person name="Xiang J."/>
        </authorList>
    </citation>
    <scope>NUCLEOTIDE SEQUENCE [LARGE SCALE GENOMIC DNA]</scope>
    <source>
        <tissue evidence="4">Muscle</tissue>
    </source>
</reference>
<dbReference type="InterPro" id="IPR023578">
    <property type="entry name" value="Ras_GEF_dom_sf"/>
</dbReference>
<dbReference type="Pfam" id="PF00617">
    <property type="entry name" value="RasGEF"/>
    <property type="match status" value="1"/>
</dbReference>
<dbReference type="AlphaFoldDB" id="A0A423SPA9"/>
<sequence length="240" mass="26058">MVGGVGGREGLSKRAQLLRKFIKLAAYCKEEQNLNAFFAIVIGLSNVAVTRLTQTWERLSSKFRKMYTEFEMLIDPSRNHRAYRIYVAKLQPPILPFTPLLMKAASALPLATPRAQATVGGDAGDVLRTLWDSFEILGSSFALLECPLGAGDDGDALCPPWDVFEILGSSFALLECRLGAGDALRVDGTPFCIPGTLLNSPGMSFVMVGGFSRVCDVPLISSGRPSRYWKVLHGRATSLG</sequence>
<dbReference type="InterPro" id="IPR001895">
    <property type="entry name" value="RASGEF_cat_dom"/>
</dbReference>
<evidence type="ECO:0000313" key="5">
    <source>
        <dbReference type="Proteomes" id="UP000283509"/>
    </source>
</evidence>
<comment type="caution">
    <text evidence="4">The sequence shown here is derived from an EMBL/GenBank/DDBJ whole genome shotgun (WGS) entry which is preliminary data.</text>
</comment>
<gene>
    <name evidence="4" type="ORF">C7M84_015955</name>
</gene>
<dbReference type="InterPro" id="IPR008937">
    <property type="entry name" value="Ras-like_GEF"/>
</dbReference>
<dbReference type="PANTHER" id="PTHR23113">
    <property type="entry name" value="GUANINE NUCLEOTIDE EXCHANGE FACTOR"/>
    <property type="match status" value="1"/>
</dbReference>
<evidence type="ECO:0000313" key="4">
    <source>
        <dbReference type="EMBL" id="ROT66060.1"/>
    </source>
</evidence>
<dbReference type="Proteomes" id="UP000283509">
    <property type="component" value="Unassembled WGS sequence"/>
</dbReference>
<accession>A0A423SPA9</accession>
<dbReference type="STRING" id="6689.A0A423SPA9"/>
<proteinExistence type="predicted"/>
<dbReference type="GO" id="GO:0005886">
    <property type="term" value="C:plasma membrane"/>
    <property type="evidence" value="ECO:0007669"/>
    <property type="project" value="TreeGrafter"/>
</dbReference>
<dbReference type="SUPFAM" id="SSF48366">
    <property type="entry name" value="Ras GEF"/>
    <property type="match status" value="1"/>
</dbReference>
<keyword evidence="1 2" id="KW-0344">Guanine-nucleotide releasing factor</keyword>
<evidence type="ECO:0000256" key="1">
    <source>
        <dbReference type="ARBA" id="ARBA00022658"/>
    </source>
</evidence>